<dbReference type="Gene3D" id="2.60.40.10">
    <property type="entry name" value="Immunoglobulins"/>
    <property type="match status" value="1"/>
</dbReference>
<feature type="domain" description="GH16" evidence="4">
    <location>
        <begin position="130"/>
        <end position="373"/>
    </location>
</feature>
<evidence type="ECO:0000256" key="1">
    <source>
        <dbReference type="ARBA" id="ARBA00006865"/>
    </source>
</evidence>
<dbReference type="InterPro" id="IPR022409">
    <property type="entry name" value="PKD/Chitinase_dom"/>
</dbReference>
<dbReference type="PANTHER" id="PTHR10963:SF55">
    <property type="entry name" value="GLYCOSIDE HYDROLASE FAMILY 16 PROTEIN"/>
    <property type="match status" value="1"/>
</dbReference>
<dbReference type="CDD" id="cd08023">
    <property type="entry name" value="GH16_laminarinase_like"/>
    <property type="match status" value="1"/>
</dbReference>
<dbReference type="RefSeq" id="WP_225698559.1">
    <property type="nucleotide sequence ID" value="NZ_JAIXNE010000002.1"/>
</dbReference>
<dbReference type="PROSITE" id="PS50093">
    <property type="entry name" value="PKD"/>
    <property type="match status" value="1"/>
</dbReference>
<evidence type="ECO:0000256" key="2">
    <source>
        <dbReference type="SAM" id="SignalP"/>
    </source>
</evidence>
<dbReference type="InterPro" id="IPR013783">
    <property type="entry name" value="Ig-like_fold"/>
</dbReference>
<dbReference type="Pfam" id="PF00801">
    <property type="entry name" value="PKD"/>
    <property type="match status" value="1"/>
</dbReference>
<dbReference type="SUPFAM" id="SSF49299">
    <property type="entry name" value="PKD domain"/>
    <property type="match status" value="1"/>
</dbReference>
<feature type="signal peptide" evidence="2">
    <location>
        <begin position="1"/>
        <end position="23"/>
    </location>
</feature>
<name>A0A9X1L176_9BACT</name>
<dbReference type="AlphaFoldDB" id="A0A9X1L176"/>
<dbReference type="GO" id="GO:0004553">
    <property type="term" value="F:hydrolase activity, hydrolyzing O-glycosyl compounds"/>
    <property type="evidence" value="ECO:0007669"/>
    <property type="project" value="InterPro"/>
</dbReference>
<dbReference type="EMBL" id="JAIXNE010000003">
    <property type="protein sequence ID" value="MCA6076636.1"/>
    <property type="molecule type" value="Genomic_DNA"/>
</dbReference>
<feature type="domain" description="PKD" evidence="3">
    <location>
        <begin position="66"/>
        <end position="123"/>
    </location>
</feature>
<dbReference type="SMART" id="SM00089">
    <property type="entry name" value="PKD"/>
    <property type="match status" value="1"/>
</dbReference>
<dbReference type="Proteomes" id="UP001139409">
    <property type="component" value="Unassembled WGS sequence"/>
</dbReference>
<evidence type="ECO:0000313" key="8">
    <source>
        <dbReference type="Proteomes" id="UP001139409"/>
    </source>
</evidence>
<evidence type="ECO:0000313" key="7">
    <source>
        <dbReference type="EMBL" id="MCA6077764.1"/>
    </source>
</evidence>
<evidence type="ECO:0000313" key="5">
    <source>
        <dbReference type="EMBL" id="MCA6075459.1"/>
    </source>
</evidence>
<gene>
    <name evidence="5" type="ORF">LDX50_11310</name>
    <name evidence="6" type="ORF">LDX50_17280</name>
    <name evidence="7" type="ORF">LDX50_23000</name>
</gene>
<keyword evidence="8" id="KW-1185">Reference proteome</keyword>
<dbReference type="InterPro" id="IPR000601">
    <property type="entry name" value="PKD_dom"/>
</dbReference>
<accession>A0A9X1L176</accession>
<sequence length="373" mass="41070">MQIRQFSKGMFTMSLIITGLFFASCGGDDGSDNAMPPSNLTVSITPNPDTPGLIQVVATATNASYYKFNFGDSPSIVQNSTGTIEHTYISSGDFEVTVQAHSSESSFISTTRDVSITLPDPTELGYESPESYDGYTLVWRDEFNGDALSDDWTYDIGDGCPDLCGWGNNELEYYKSENTLVADGFLRITAKQESFGGKNYTSSKIITKDAQTFQYGRIDIRAVLPRGQGMWPALWMLGTNIDDVGWPSCGEIDIMEMVGGGAGKDNTVHGTVHWDNNGNYANYGGEVSLSSGVFADQFHVFSITWDETFIRWYLDGVEYHVIDISPSGLSELKGEFYMIFNVAVGGNWPGSPNASTQFPQEMIVDYVRYFQAN</sequence>
<dbReference type="SUPFAM" id="SSF49899">
    <property type="entry name" value="Concanavalin A-like lectins/glucanases"/>
    <property type="match status" value="1"/>
</dbReference>
<dbReference type="Pfam" id="PF00722">
    <property type="entry name" value="Glyco_hydro_16"/>
    <property type="match status" value="1"/>
</dbReference>
<proteinExistence type="inferred from homology"/>
<protein>
    <submittedName>
        <fullName evidence="6">Family 16 glycosylhydrolase</fullName>
    </submittedName>
</protein>
<dbReference type="PROSITE" id="PS51257">
    <property type="entry name" value="PROKAR_LIPOPROTEIN"/>
    <property type="match status" value="1"/>
</dbReference>
<dbReference type="GO" id="GO:0005975">
    <property type="term" value="P:carbohydrate metabolic process"/>
    <property type="evidence" value="ECO:0007669"/>
    <property type="project" value="InterPro"/>
</dbReference>
<comment type="caution">
    <text evidence="6">The sequence shown here is derived from an EMBL/GenBank/DDBJ whole genome shotgun (WGS) entry which is preliminary data.</text>
</comment>
<dbReference type="InterPro" id="IPR013320">
    <property type="entry name" value="ConA-like_dom_sf"/>
</dbReference>
<evidence type="ECO:0000313" key="6">
    <source>
        <dbReference type="EMBL" id="MCA6076636.1"/>
    </source>
</evidence>
<organism evidence="6 8">
    <name type="scientific">Fulvivirga sedimenti</name>
    <dbReference type="NCBI Taxonomy" id="2879465"/>
    <lineage>
        <taxon>Bacteria</taxon>
        <taxon>Pseudomonadati</taxon>
        <taxon>Bacteroidota</taxon>
        <taxon>Cytophagia</taxon>
        <taxon>Cytophagales</taxon>
        <taxon>Fulvivirgaceae</taxon>
        <taxon>Fulvivirga</taxon>
    </lineage>
</organism>
<evidence type="ECO:0000259" key="3">
    <source>
        <dbReference type="PROSITE" id="PS50093"/>
    </source>
</evidence>
<dbReference type="PANTHER" id="PTHR10963">
    <property type="entry name" value="GLYCOSYL HYDROLASE-RELATED"/>
    <property type="match status" value="1"/>
</dbReference>
<reference evidence="6" key="1">
    <citation type="submission" date="2021-09" db="EMBL/GenBank/DDBJ databases">
        <title>Fulvivirga sp. isolated from coastal sediment.</title>
        <authorList>
            <person name="Yu H."/>
        </authorList>
    </citation>
    <scope>NUCLEOTIDE SEQUENCE</scope>
    <source>
        <strain evidence="6">1062</strain>
    </source>
</reference>
<dbReference type="Gene3D" id="2.60.120.200">
    <property type="match status" value="1"/>
</dbReference>
<dbReference type="InterPro" id="IPR035986">
    <property type="entry name" value="PKD_dom_sf"/>
</dbReference>
<dbReference type="InterPro" id="IPR000757">
    <property type="entry name" value="Beta-glucanase-like"/>
</dbReference>
<dbReference type="InterPro" id="IPR050546">
    <property type="entry name" value="Glycosyl_Hydrlase_16"/>
</dbReference>
<evidence type="ECO:0000259" key="4">
    <source>
        <dbReference type="PROSITE" id="PS51762"/>
    </source>
</evidence>
<keyword evidence="2" id="KW-0732">Signal</keyword>
<comment type="similarity">
    <text evidence="1">Belongs to the glycosyl hydrolase 16 family.</text>
</comment>
<dbReference type="PROSITE" id="PS51762">
    <property type="entry name" value="GH16_2"/>
    <property type="match status" value="1"/>
</dbReference>
<feature type="chain" id="PRO_5041115986" evidence="2">
    <location>
        <begin position="24"/>
        <end position="373"/>
    </location>
</feature>
<dbReference type="EMBL" id="JAIXNE010000004">
    <property type="protein sequence ID" value="MCA6077764.1"/>
    <property type="molecule type" value="Genomic_DNA"/>
</dbReference>
<dbReference type="CDD" id="cd00146">
    <property type="entry name" value="PKD"/>
    <property type="match status" value="1"/>
</dbReference>
<dbReference type="EMBL" id="JAIXNE010000002">
    <property type="protein sequence ID" value="MCA6075459.1"/>
    <property type="molecule type" value="Genomic_DNA"/>
</dbReference>